<keyword evidence="8 12" id="KW-0798">TonB box</keyword>
<dbReference type="InterPro" id="IPR039426">
    <property type="entry name" value="TonB-dep_rcpt-like"/>
</dbReference>
<dbReference type="Gene3D" id="2.40.170.20">
    <property type="entry name" value="TonB-dependent receptor, beta-barrel domain"/>
    <property type="match status" value="1"/>
</dbReference>
<evidence type="ECO:0000256" key="4">
    <source>
        <dbReference type="ARBA" id="ARBA00022496"/>
    </source>
</evidence>
<dbReference type="RefSeq" id="WP_243917853.1">
    <property type="nucleotide sequence ID" value="NZ_JALHLG010000003.1"/>
</dbReference>
<keyword evidence="10 11" id="KW-0998">Cell outer membrane</keyword>
<dbReference type="InterPro" id="IPR012910">
    <property type="entry name" value="Plug_dom"/>
</dbReference>
<evidence type="ECO:0000259" key="14">
    <source>
        <dbReference type="Pfam" id="PF00593"/>
    </source>
</evidence>
<evidence type="ECO:0000256" key="8">
    <source>
        <dbReference type="ARBA" id="ARBA00023077"/>
    </source>
</evidence>
<keyword evidence="13" id="KW-0732">Signal</keyword>
<gene>
    <name evidence="16" type="ORF">MTR66_03245</name>
</gene>
<evidence type="ECO:0000256" key="10">
    <source>
        <dbReference type="ARBA" id="ARBA00023237"/>
    </source>
</evidence>
<evidence type="ECO:0000256" key="9">
    <source>
        <dbReference type="ARBA" id="ARBA00023136"/>
    </source>
</evidence>
<evidence type="ECO:0000256" key="11">
    <source>
        <dbReference type="PROSITE-ProRule" id="PRU01360"/>
    </source>
</evidence>
<evidence type="ECO:0000256" key="6">
    <source>
        <dbReference type="ARBA" id="ARBA00023004"/>
    </source>
</evidence>
<keyword evidence="9 11" id="KW-0472">Membrane</keyword>
<evidence type="ECO:0000256" key="13">
    <source>
        <dbReference type="SAM" id="SignalP"/>
    </source>
</evidence>
<evidence type="ECO:0000259" key="15">
    <source>
        <dbReference type="Pfam" id="PF07715"/>
    </source>
</evidence>
<feature type="domain" description="TonB-dependent receptor-like beta-barrel" evidence="14">
    <location>
        <begin position="303"/>
        <end position="741"/>
    </location>
</feature>
<comment type="similarity">
    <text evidence="11 12">Belongs to the TonB-dependent receptor family.</text>
</comment>
<sequence>MKRSFKRLLMASAAFVNVQGVAHAQDTAPQADEASGDIVVTATRQSTAISRVPISISAFDQEAMDTKGVKSIADAVRFTPGVTFNSSDNSITIRGISSGAGSGTTGIYIDDTPIQMRALGFNADDALPAIFDLERVEVLRGPQGTLFGAGSEGGTVRYITPQPGLDVYTAYARAEAASTAHGGLSYEAGSAVGGPIAVDKVGFRISAYHRRDGGWIDKSDATGAVYDKNANHGDVTVLHGALAFQPIPDLTITPAIHYQKRTKNTFDEYVEGLSDAGQGVFKNSSPEYRGSRDKFYMPSLNVKYDNGAVAVISNTSYYHRNNTTGYDGTIYNLEYYSFLYGLVIGDDAPYYPFVTETGVNPNLPGYYSPAIITNTQRNFTQELRIQSSDPDARLTWVAGIFYQRSKQKSIEELVEETPGRLFPATFGFSLEDFFEYGLYGKDSYINQTKATDTQIAGFVDLTYAITDKLKITAGGRYAKTKYSFNNFADGAQNGLRTTASGKSSEKPFTPKAGLSYQADRNNLLYATWSKGFRAGAANPPVPPVCGDLNAPDSYGSDKVESWEVGTKNKLFGRRLSIAASAYLINWKDIQQSVYIQSCGIQYTGNLGRARSKGFDLQLSLTPFAGLNLEAAIGYNSSKYTATVLSAEGAQLVEDGDKLGTSPWTGSVGAQYNFALGGIEAFTRMDYQFTTRASGPTTAQNPDNDGTYDPIFVPRPATNLVNLRAGAEIANGTNVSLFVDNLFDTAPRLTRQHYLPDALYITNTSLRPRTIGLTLTYRH</sequence>
<evidence type="ECO:0000256" key="2">
    <source>
        <dbReference type="ARBA" id="ARBA00022448"/>
    </source>
</evidence>
<evidence type="ECO:0000256" key="7">
    <source>
        <dbReference type="ARBA" id="ARBA00023065"/>
    </source>
</evidence>
<name>A0ABT0BLA8_9SPHN</name>
<keyword evidence="4" id="KW-0410">Iron transport</keyword>
<keyword evidence="3 11" id="KW-1134">Transmembrane beta strand</keyword>
<dbReference type="PROSITE" id="PS52016">
    <property type="entry name" value="TONB_DEPENDENT_REC_3"/>
    <property type="match status" value="1"/>
</dbReference>
<evidence type="ECO:0000313" key="16">
    <source>
        <dbReference type="EMBL" id="MCJ2185827.1"/>
    </source>
</evidence>
<keyword evidence="5 11" id="KW-0812">Transmembrane</keyword>
<evidence type="ECO:0000313" key="17">
    <source>
        <dbReference type="Proteomes" id="UP001202281"/>
    </source>
</evidence>
<organism evidence="16 17">
    <name type="scientific">Novosphingobium beihaiensis</name>
    <dbReference type="NCBI Taxonomy" id="2930389"/>
    <lineage>
        <taxon>Bacteria</taxon>
        <taxon>Pseudomonadati</taxon>
        <taxon>Pseudomonadota</taxon>
        <taxon>Alphaproteobacteria</taxon>
        <taxon>Sphingomonadales</taxon>
        <taxon>Sphingomonadaceae</taxon>
        <taxon>Novosphingobium</taxon>
    </lineage>
</organism>
<evidence type="ECO:0000256" key="3">
    <source>
        <dbReference type="ARBA" id="ARBA00022452"/>
    </source>
</evidence>
<keyword evidence="7" id="KW-0406">Ion transport</keyword>
<comment type="caution">
    <text evidence="16">The sequence shown here is derived from an EMBL/GenBank/DDBJ whole genome shotgun (WGS) entry which is preliminary data.</text>
</comment>
<dbReference type="SUPFAM" id="SSF56935">
    <property type="entry name" value="Porins"/>
    <property type="match status" value="1"/>
</dbReference>
<accession>A0ABT0BLA8</accession>
<dbReference type="InterPro" id="IPR000531">
    <property type="entry name" value="Beta-barrel_TonB"/>
</dbReference>
<reference evidence="16 17" key="1">
    <citation type="submission" date="2022-04" db="EMBL/GenBank/DDBJ databases">
        <title>Identification of a novel bacterium isolated from mangrove sediments.</title>
        <authorList>
            <person name="Pan X."/>
        </authorList>
    </citation>
    <scope>NUCLEOTIDE SEQUENCE [LARGE SCALE GENOMIC DNA]</scope>
    <source>
        <strain evidence="16 17">B2638</strain>
    </source>
</reference>
<keyword evidence="17" id="KW-1185">Reference proteome</keyword>
<keyword evidence="6" id="KW-0408">Iron</keyword>
<dbReference type="Pfam" id="PF00593">
    <property type="entry name" value="TonB_dep_Rec_b-barrel"/>
    <property type="match status" value="1"/>
</dbReference>
<evidence type="ECO:0000256" key="12">
    <source>
        <dbReference type="RuleBase" id="RU003357"/>
    </source>
</evidence>
<keyword evidence="16" id="KW-0675">Receptor</keyword>
<feature type="chain" id="PRO_5046899792" evidence="13">
    <location>
        <begin position="25"/>
        <end position="778"/>
    </location>
</feature>
<keyword evidence="2 11" id="KW-0813">Transport</keyword>
<feature type="domain" description="TonB-dependent receptor plug" evidence="15">
    <location>
        <begin position="50"/>
        <end position="155"/>
    </location>
</feature>
<dbReference type="PANTHER" id="PTHR32552">
    <property type="entry name" value="FERRICHROME IRON RECEPTOR-RELATED"/>
    <property type="match status" value="1"/>
</dbReference>
<feature type="signal peptide" evidence="13">
    <location>
        <begin position="1"/>
        <end position="24"/>
    </location>
</feature>
<comment type="subcellular location">
    <subcellularLocation>
        <location evidence="1 11">Cell outer membrane</location>
        <topology evidence="1 11">Multi-pass membrane protein</topology>
    </subcellularLocation>
</comment>
<dbReference type="PANTHER" id="PTHR32552:SF81">
    <property type="entry name" value="TONB-DEPENDENT OUTER MEMBRANE RECEPTOR"/>
    <property type="match status" value="1"/>
</dbReference>
<dbReference type="Proteomes" id="UP001202281">
    <property type="component" value="Unassembled WGS sequence"/>
</dbReference>
<evidence type="ECO:0000256" key="1">
    <source>
        <dbReference type="ARBA" id="ARBA00004571"/>
    </source>
</evidence>
<dbReference type="EMBL" id="JALHLG010000003">
    <property type="protein sequence ID" value="MCJ2185827.1"/>
    <property type="molecule type" value="Genomic_DNA"/>
</dbReference>
<protein>
    <submittedName>
        <fullName evidence="16">TonB-dependent receptor</fullName>
    </submittedName>
</protein>
<proteinExistence type="inferred from homology"/>
<dbReference type="CDD" id="cd01347">
    <property type="entry name" value="ligand_gated_channel"/>
    <property type="match status" value="1"/>
</dbReference>
<dbReference type="Pfam" id="PF07715">
    <property type="entry name" value="Plug"/>
    <property type="match status" value="1"/>
</dbReference>
<evidence type="ECO:0000256" key="5">
    <source>
        <dbReference type="ARBA" id="ARBA00022692"/>
    </source>
</evidence>
<dbReference type="InterPro" id="IPR036942">
    <property type="entry name" value="Beta-barrel_TonB_sf"/>
</dbReference>